<keyword evidence="4" id="KW-0238">DNA-binding</keyword>
<evidence type="ECO:0000256" key="3">
    <source>
        <dbReference type="ARBA" id="ARBA00023082"/>
    </source>
</evidence>
<evidence type="ECO:0000256" key="2">
    <source>
        <dbReference type="ARBA" id="ARBA00023015"/>
    </source>
</evidence>
<dbReference type="InterPro" id="IPR036388">
    <property type="entry name" value="WH-like_DNA-bd_sf"/>
</dbReference>
<dbReference type="KEGG" id="samy:DB32_005934"/>
<dbReference type="Pfam" id="PF08281">
    <property type="entry name" value="Sigma70_r4_2"/>
    <property type="match status" value="1"/>
</dbReference>
<keyword evidence="3" id="KW-0731">Sigma factor</keyword>
<dbReference type="Proteomes" id="UP000034883">
    <property type="component" value="Chromosome"/>
</dbReference>
<organism evidence="8 9">
    <name type="scientific">Sandaracinus amylolyticus</name>
    <dbReference type="NCBI Taxonomy" id="927083"/>
    <lineage>
        <taxon>Bacteria</taxon>
        <taxon>Pseudomonadati</taxon>
        <taxon>Myxococcota</taxon>
        <taxon>Polyangia</taxon>
        <taxon>Polyangiales</taxon>
        <taxon>Sandaracinaceae</taxon>
        <taxon>Sandaracinus</taxon>
    </lineage>
</organism>
<dbReference type="InterPro" id="IPR013325">
    <property type="entry name" value="RNA_pol_sigma_r2"/>
</dbReference>
<dbReference type="SUPFAM" id="SSF88946">
    <property type="entry name" value="Sigma2 domain of RNA polymerase sigma factors"/>
    <property type="match status" value="1"/>
</dbReference>
<feature type="domain" description="RNA polymerase sigma-70 region 2" evidence="6">
    <location>
        <begin position="25"/>
        <end position="92"/>
    </location>
</feature>
<dbReference type="GO" id="GO:0016987">
    <property type="term" value="F:sigma factor activity"/>
    <property type="evidence" value="ECO:0007669"/>
    <property type="project" value="UniProtKB-KW"/>
</dbReference>
<dbReference type="InterPro" id="IPR013324">
    <property type="entry name" value="RNA_pol_sigma_r3/r4-like"/>
</dbReference>
<dbReference type="Gene3D" id="1.10.1740.10">
    <property type="match status" value="1"/>
</dbReference>
<keyword evidence="9" id="KW-1185">Reference proteome</keyword>
<feature type="domain" description="RNA polymerase sigma factor 70 region 4 type 2" evidence="7">
    <location>
        <begin position="123"/>
        <end position="180"/>
    </location>
</feature>
<evidence type="ECO:0000259" key="7">
    <source>
        <dbReference type="Pfam" id="PF08281"/>
    </source>
</evidence>
<dbReference type="Gene3D" id="1.10.10.10">
    <property type="entry name" value="Winged helix-like DNA-binding domain superfamily/Winged helix DNA-binding domain"/>
    <property type="match status" value="1"/>
</dbReference>
<dbReference type="GO" id="GO:0006352">
    <property type="term" value="P:DNA-templated transcription initiation"/>
    <property type="evidence" value="ECO:0007669"/>
    <property type="project" value="InterPro"/>
</dbReference>
<dbReference type="SUPFAM" id="SSF88659">
    <property type="entry name" value="Sigma3 and sigma4 domains of RNA polymerase sigma factors"/>
    <property type="match status" value="1"/>
</dbReference>
<keyword evidence="5" id="KW-0804">Transcription</keyword>
<accession>A0A0F6YLX7</accession>
<protein>
    <submittedName>
        <fullName evidence="8">RNA polymerase sigma-70 factor, ECF subfamily</fullName>
    </submittedName>
</protein>
<gene>
    <name evidence="8" type="ORF">DB32_005934</name>
</gene>
<reference evidence="8 9" key="1">
    <citation type="submission" date="2015-03" db="EMBL/GenBank/DDBJ databases">
        <title>Genome assembly of Sandaracinus amylolyticus DSM 53668.</title>
        <authorList>
            <person name="Sharma G."/>
            <person name="Subramanian S."/>
        </authorList>
    </citation>
    <scope>NUCLEOTIDE SEQUENCE [LARGE SCALE GENOMIC DNA]</scope>
    <source>
        <strain evidence="8 9">DSM 53668</strain>
    </source>
</reference>
<dbReference type="InterPro" id="IPR014284">
    <property type="entry name" value="RNA_pol_sigma-70_dom"/>
</dbReference>
<dbReference type="Pfam" id="PF04542">
    <property type="entry name" value="Sigma70_r2"/>
    <property type="match status" value="1"/>
</dbReference>
<evidence type="ECO:0000256" key="4">
    <source>
        <dbReference type="ARBA" id="ARBA00023125"/>
    </source>
</evidence>
<dbReference type="CDD" id="cd06171">
    <property type="entry name" value="Sigma70_r4"/>
    <property type="match status" value="1"/>
</dbReference>
<dbReference type="EMBL" id="CP011125">
    <property type="protein sequence ID" value="AKF08785.1"/>
    <property type="molecule type" value="Genomic_DNA"/>
</dbReference>
<dbReference type="RefSeq" id="WP_157069514.1">
    <property type="nucleotide sequence ID" value="NZ_CP011125.1"/>
</dbReference>
<dbReference type="OrthoDB" id="5511424at2"/>
<keyword evidence="2" id="KW-0805">Transcription regulation</keyword>
<evidence type="ECO:0000259" key="6">
    <source>
        <dbReference type="Pfam" id="PF04542"/>
    </source>
</evidence>
<evidence type="ECO:0000256" key="5">
    <source>
        <dbReference type="ARBA" id="ARBA00023163"/>
    </source>
</evidence>
<dbReference type="PANTHER" id="PTHR43133:SF8">
    <property type="entry name" value="RNA POLYMERASE SIGMA FACTOR HI_1459-RELATED"/>
    <property type="match status" value="1"/>
</dbReference>
<evidence type="ECO:0000313" key="9">
    <source>
        <dbReference type="Proteomes" id="UP000034883"/>
    </source>
</evidence>
<dbReference type="InterPro" id="IPR013249">
    <property type="entry name" value="RNA_pol_sigma70_r4_t2"/>
</dbReference>
<dbReference type="AlphaFoldDB" id="A0A0F6YLX7"/>
<name>A0A0F6YLX7_9BACT</name>
<dbReference type="GO" id="GO:0003677">
    <property type="term" value="F:DNA binding"/>
    <property type="evidence" value="ECO:0007669"/>
    <property type="project" value="UniProtKB-KW"/>
</dbReference>
<sequence length="197" mass="22375">MDPTASDEELMRAYVAGDARAFEVLFTRYAARVHALFSRTFRSRAIADDLVQTTFLKIHAARATYRSDLPVRPWLFGIAARVRIDELRRRYRTQEVGDDALDSMPLPVEGAADAWPEANEAAERVRRAIDTLPDGQRIVVLLHRFEGMSFGEIAIALREVEGKSISEVAVRVRAFRAYDALRTALADLDDRERPEER</sequence>
<dbReference type="PANTHER" id="PTHR43133">
    <property type="entry name" value="RNA POLYMERASE ECF-TYPE SIGMA FACTO"/>
    <property type="match status" value="1"/>
</dbReference>
<evidence type="ECO:0000256" key="1">
    <source>
        <dbReference type="ARBA" id="ARBA00010641"/>
    </source>
</evidence>
<dbReference type="InterPro" id="IPR039425">
    <property type="entry name" value="RNA_pol_sigma-70-like"/>
</dbReference>
<evidence type="ECO:0000313" key="8">
    <source>
        <dbReference type="EMBL" id="AKF08785.1"/>
    </source>
</evidence>
<dbReference type="NCBIfam" id="TIGR02937">
    <property type="entry name" value="sigma70-ECF"/>
    <property type="match status" value="1"/>
</dbReference>
<proteinExistence type="inferred from homology"/>
<dbReference type="STRING" id="927083.DB32_005934"/>
<comment type="similarity">
    <text evidence="1">Belongs to the sigma-70 factor family. ECF subfamily.</text>
</comment>
<dbReference type="InterPro" id="IPR007627">
    <property type="entry name" value="RNA_pol_sigma70_r2"/>
</dbReference>